<feature type="compositionally biased region" description="Polar residues" evidence="1">
    <location>
        <begin position="365"/>
        <end position="382"/>
    </location>
</feature>
<protein>
    <submittedName>
        <fullName evidence="2">Uncharacterized protein</fullName>
    </submittedName>
</protein>
<feature type="compositionally biased region" description="Low complexity" evidence="1">
    <location>
        <begin position="143"/>
        <end position="160"/>
    </location>
</feature>
<feature type="region of interest" description="Disordered" evidence="1">
    <location>
        <begin position="1"/>
        <end position="504"/>
    </location>
</feature>
<feature type="compositionally biased region" description="Polar residues" evidence="1">
    <location>
        <begin position="219"/>
        <end position="228"/>
    </location>
</feature>
<accession>A0AA39GM23</accession>
<feature type="compositionally biased region" description="Low complexity" evidence="1">
    <location>
        <begin position="60"/>
        <end position="82"/>
    </location>
</feature>
<feature type="compositionally biased region" description="Low complexity" evidence="1">
    <location>
        <begin position="299"/>
        <end position="316"/>
    </location>
</feature>
<feature type="compositionally biased region" description="Basic and acidic residues" evidence="1">
    <location>
        <begin position="429"/>
        <end position="447"/>
    </location>
</feature>
<feature type="compositionally biased region" description="Low complexity" evidence="1">
    <location>
        <begin position="340"/>
        <end position="349"/>
    </location>
</feature>
<name>A0AA39GM23_SARSR</name>
<evidence type="ECO:0000256" key="1">
    <source>
        <dbReference type="SAM" id="MobiDB-lite"/>
    </source>
</evidence>
<sequence length="633" mass="67042">MTIPRRPVGAGANQKGPGLPSTPAPERSPAPVLTPARTLNPPATTTAKPAAAYVPPPSPSESLSSILSAYSRSSIGSPVISSEGTASVRDSQQTSSPSQSEIQSFGPTALFTTSSTHTMSTAFPPVPPPKQSLATNITAQQQNSTLQSEASLSSASEQNSTPPPIPAKDLSRQLVSSTAAQYQSSSSTVKASSPPRPQIWRRRSINKSKDLPPIAIYSSHGSTASTAPKISIQPDPDTASILTQSTSETIKPLPPLSATKPPPSAIGLPGRNVRPVQSKSFVAEVKTEMGSDEARLPQTSAPRSSNTTSASATPPAAGRPPTPEYQKEDAKTPMLATFVSPASPASSPEPGHRGPLPVSKEPSPSFANETSKQLPKINTGSITRKAITPTTVPDLHAARSVPDLRSASPSPANAPLPSLPAAAPSFAAGRERRPSDAASLRGREFTETGKFPPRGSSVKPDGRQKVSSSQSLPQTGFPENDPRLVRSNSGNMMYRGRDGTLYPEMKDPGTPDPKAMYFPTHPQGRIPEGTILPAAPLRNSHYVCYQKHRNMGRRVNRQYPLACQTCDKADVEDRHVCTFCQLRICSPCFEKFNAKGRDLKLFMKSVKSPELPNVLTLSSGERSGSALGLQINF</sequence>
<organism evidence="2 3">
    <name type="scientific">Sarocladium strictum</name>
    <name type="common">Black bundle disease fungus</name>
    <name type="synonym">Acremonium strictum</name>
    <dbReference type="NCBI Taxonomy" id="5046"/>
    <lineage>
        <taxon>Eukaryota</taxon>
        <taxon>Fungi</taxon>
        <taxon>Dikarya</taxon>
        <taxon>Ascomycota</taxon>
        <taxon>Pezizomycotina</taxon>
        <taxon>Sordariomycetes</taxon>
        <taxon>Hypocreomycetidae</taxon>
        <taxon>Hypocreales</taxon>
        <taxon>Sarocladiaceae</taxon>
        <taxon>Sarocladium</taxon>
    </lineage>
</organism>
<comment type="caution">
    <text evidence="2">The sequence shown here is derived from an EMBL/GenBank/DDBJ whole genome shotgun (WGS) entry which is preliminary data.</text>
</comment>
<feature type="compositionally biased region" description="Pro residues" evidence="1">
    <location>
        <begin position="252"/>
        <end position="264"/>
    </location>
</feature>
<feature type="compositionally biased region" description="Low complexity" evidence="1">
    <location>
        <begin position="419"/>
        <end position="428"/>
    </location>
</feature>
<keyword evidence="3" id="KW-1185">Reference proteome</keyword>
<feature type="compositionally biased region" description="Polar residues" evidence="1">
    <location>
        <begin position="83"/>
        <end position="121"/>
    </location>
</feature>
<evidence type="ECO:0000313" key="2">
    <source>
        <dbReference type="EMBL" id="KAK0389501.1"/>
    </source>
</evidence>
<feature type="compositionally biased region" description="Low complexity" evidence="1">
    <location>
        <begin position="41"/>
        <end position="53"/>
    </location>
</feature>
<feature type="compositionally biased region" description="Polar residues" evidence="1">
    <location>
        <begin position="132"/>
        <end position="142"/>
    </location>
</feature>
<reference evidence="2" key="1">
    <citation type="submission" date="2022-10" db="EMBL/GenBank/DDBJ databases">
        <title>Determination and structural analysis of whole genome sequence of Sarocladium strictum F4-1.</title>
        <authorList>
            <person name="Hu L."/>
            <person name="Jiang Y."/>
        </authorList>
    </citation>
    <scope>NUCLEOTIDE SEQUENCE</scope>
    <source>
        <strain evidence="2">F4-1</strain>
    </source>
</reference>
<feature type="compositionally biased region" description="Basic and acidic residues" evidence="1">
    <location>
        <begin position="285"/>
        <end position="295"/>
    </location>
</feature>
<dbReference type="Proteomes" id="UP001175261">
    <property type="component" value="Unassembled WGS sequence"/>
</dbReference>
<proteinExistence type="predicted"/>
<dbReference type="AlphaFoldDB" id="A0AA39GM23"/>
<evidence type="ECO:0000313" key="3">
    <source>
        <dbReference type="Proteomes" id="UP001175261"/>
    </source>
</evidence>
<feature type="compositionally biased region" description="Polar residues" evidence="1">
    <location>
        <begin position="240"/>
        <end position="249"/>
    </location>
</feature>
<gene>
    <name evidence="2" type="ORF">NLU13_3076</name>
</gene>
<feature type="compositionally biased region" description="Low complexity" evidence="1">
    <location>
        <begin position="175"/>
        <end position="193"/>
    </location>
</feature>
<dbReference type="EMBL" id="JAPDFR010000002">
    <property type="protein sequence ID" value="KAK0389501.1"/>
    <property type="molecule type" value="Genomic_DNA"/>
</dbReference>
<feature type="compositionally biased region" description="Polar residues" evidence="1">
    <location>
        <begin position="465"/>
        <end position="474"/>
    </location>
</feature>